<dbReference type="Proteomes" id="UP000319825">
    <property type="component" value="Unassembled WGS sequence"/>
</dbReference>
<organism evidence="2 3">
    <name type="scientific">Micromonospora olivasterospora</name>
    <dbReference type="NCBI Taxonomy" id="1880"/>
    <lineage>
        <taxon>Bacteria</taxon>
        <taxon>Bacillati</taxon>
        <taxon>Actinomycetota</taxon>
        <taxon>Actinomycetes</taxon>
        <taxon>Micromonosporales</taxon>
        <taxon>Micromonosporaceae</taxon>
        <taxon>Micromonospora</taxon>
    </lineage>
</organism>
<feature type="region of interest" description="Disordered" evidence="1">
    <location>
        <begin position="158"/>
        <end position="179"/>
    </location>
</feature>
<dbReference type="OrthoDB" id="3377191at2"/>
<name>A0A562I687_MICOL</name>
<keyword evidence="3" id="KW-1185">Reference proteome</keyword>
<feature type="compositionally biased region" description="Pro residues" evidence="1">
    <location>
        <begin position="167"/>
        <end position="176"/>
    </location>
</feature>
<protein>
    <submittedName>
        <fullName evidence="2">Uncharacterized protein</fullName>
    </submittedName>
</protein>
<comment type="caution">
    <text evidence="2">The sequence shown here is derived from an EMBL/GenBank/DDBJ whole genome shotgun (WGS) entry which is preliminary data.</text>
</comment>
<dbReference type="AlphaFoldDB" id="A0A562I687"/>
<dbReference type="EMBL" id="VLKE01000001">
    <property type="protein sequence ID" value="TWH66174.1"/>
    <property type="molecule type" value="Genomic_DNA"/>
</dbReference>
<sequence length="199" mass="20592">MLTAVAGRKAPAGAAIVVGLLTVAVGLSGCHDDDRAAGCVPPPDEPGLLDQYAGDPLFAIRPDGAQPVSGVQRSMACVVSPDWPDDPTETAADLRLSVPQRYELDALTEAYHAAVAAEGWRPVPAPSPPSGDVALRYCKHIRGITSYLLLSATNMGPQVRVRGPGNSPAPQPPQPTDLPGEIFVRISAAPAEPACPGHN</sequence>
<proteinExistence type="predicted"/>
<accession>A0A562I687</accession>
<gene>
    <name evidence="2" type="ORF">JD77_01125</name>
</gene>
<reference evidence="2 3" key="1">
    <citation type="submission" date="2019-07" db="EMBL/GenBank/DDBJ databases">
        <title>R&amp;d 2014.</title>
        <authorList>
            <person name="Klenk H.-P."/>
        </authorList>
    </citation>
    <scope>NUCLEOTIDE SEQUENCE [LARGE SCALE GENOMIC DNA]</scope>
    <source>
        <strain evidence="2 3">DSM 43868</strain>
    </source>
</reference>
<dbReference type="RefSeq" id="WP_145773319.1">
    <property type="nucleotide sequence ID" value="NZ_JBIAZH010000072.1"/>
</dbReference>
<evidence type="ECO:0000313" key="2">
    <source>
        <dbReference type="EMBL" id="TWH66174.1"/>
    </source>
</evidence>
<evidence type="ECO:0000313" key="3">
    <source>
        <dbReference type="Proteomes" id="UP000319825"/>
    </source>
</evidence>
<evidence type="ECO:0000256" key="1">
    <source>
        <dbReference type="SAM" id="MobiDB-lite"/>
    </source>
</evidence>